<feature type="coiled-coil region" evidence="1">
    <location>
        <begin position="162"/>
        <end position="189"/>
    </location>
</feature>
<dbReference type="Pfam" id="PF14257">
    <property type="entry name" value="DUF4349"/>
    <property type="match status" value="1"/>
</dbReference>
<keyword evidence="4" id="KW-0732">Signal</keyword>
<gene>
    <name evidence="6" type="ORF">KIH74_09640</name>
</gene>
<reference evidence="6 7" key="1">
    <citation type="submission" date="2021-05" db="EMBL/GenBank/DDBJ databases">
        <title>Kineosporia and Streptomyces sp. nov. two new marine actinobacteria isolated from Coral.</title>
        <authorList>
            <person name="Buangrab K."/>
            <person name="Sutthacheep M."/>
            <person name="Yeemin T."/>
            <person name="Harunari E."/>
            <person name="Igarashi Y."/>
            <person name="Kanchanasin P."/>
            <person name="Tanasupawat S."/>
            <person name="Phongsopitanun W."/>
        </authorList>
    </citation>
    <scope>NUCLEOTIDE SEQUENCE [LARGE SCALE GENOMIC DNA]</scope>
    <source>
        <strain evidence="6 7">J2-2</strain>
    </source>
</reference>
<evidence type="ECO:0000313" key="6">
    <source>
        <dbReference type="EMBL" id="MBT0769181.1"/>
    </source>
</evidence>
<sequence>MTTGKTLRGAVLALALGLAFGLGGCGAGDESMSGGASGVMADDASVSARDGAKGAGSSSSTSGSAVDVASTVTGTQQIRTARVRLTVEHVDEAATRVRELATGLGGLVQKEDTVTEPGEEGDSSEITVRVPADRLDTAIGQLDSLGRRDEMSSTSKDVTTQVADLDSRVASQEKSVERLRALLDEATSVKDVIAIESELATRQADLESLQAQARAVADKVALSTLVVRLDPPGAVEDEADAGFLTGLGAGWTALRTGVTVLLTVIGALLPLAAGLAVVAVPVWFAYRRFRVRNP</sequence>
<protein>
    <submittedName>
        <fullName evidence="6">DUF4349 domain-containing protein</fullName>
    </submittedName>
</protein>
<keyword evidence="7" id="KW-1185">Reference proteome</keyword>
<proteinExistence type="predicted"/>
<evidence type="ECO:0000259" key="5">
    <source>
        <dbReference type="Pfam" id="PF14257"/>
    </source>
</evidence>
<dbReference type="InterPro" id="IPR025645">
    <property type="entry name" value="DUF4349"/>
</dbReference>
<evidence type="ECO:0000313" key="7">
    <source>
        <dbReference type="Proteomes" id="UP001197247"/>
    </source>
</evidence>
<evidence type="ECO:0000256" key="1">
    <source>
        <dbReference type="SAM" id="Coils"/>
    </source>
</evidence>
<dbReference type="EMBL" id="JAHBAY010000003">
    <property type="protein sequence ID" value="MBT0769181.1"/>
    <property type="molecule type" value="Genomic_DNA"/>
</dbReference>
<evidence type="ECO:0000256" key="4">
    <source>
        <dbReference type="SAM" id="SignalP"/>
    </source>
</evidence>
<feature type="domain" description="DUF4349" evidence="5">
    <location>
        <begin position="78"/>
        <end position="283"/>
    </location>
</feature>
<name>A0ABS5TG59_9ACTN</name>
<keyword evidence="1" id="KW-0175">Coiled coil</keyword>
<dbReference type="RefSeq" id="WP_214155466.1">
    <property type="nucleotide sequence ID" value="NZ_JAHBAY010000003.1"/>
</dbReference>
<feature type="chain" id="PRO_5046660564" evidence="4">
    <location>
        <begin position="28"/>
        <end position="294"/>
    </location>
</feature>
<feature type="region of interest" description="Disordered" evidence="2">
    <location>
        <begin position="48"/>
        <end position="71"/>
    </location>
</feature>
<keyword evidence="3" id="KW-0472">Membrane</keyword>
<accession>A0ABS5TG59</accession>
<evidence type="ECO:0000256" key="3">
    <source>
        <dbReference type="SAM" id="Phobius"/>
    </source>
</evidence>
<evidence type="ECO:0000256" key="2">
    <source>
        <dbReference type="SAM" id="MobiDB-lite"/>
    </source>
</evidence>
<dbReference type="Proteomes" id="UP001197247">
    <property type="component" value="Unassembled WGS sequence"/>
</dbReference>
<feature type="signal peptide" evidence="4">
    <location>
        <begin position="1"/>
        <end position="27"/>
    </location>
</feature>
<dbReference type="PROSITE" id="PS51257">
    <property type="entry name" value="PROKAR_LIPOPROTEIN"/>
    <property type="match status" value="1"/>
</dbReference>
<keyword evidence="3" id="KW-0812">Transmembrane</keyword>
<comment type="caution">
    <text evidence="6">The sequence shown here is derived from an EMBL/GenBank/DDBJ whole genome shotgun (WGS) entry which is preliminary data.</text>
</comment>
<organism evidence="6 7">
    <name type="scientific">Kineosporia corallincola</name>
    <dbReference type="NCBI Taxonomy" id="2835133"/>
    <lineage>
        <taxon>Bacteria</taxon>
        <taxon>Bacillati</taxon>
        <taxon>Actinomycetota</taxon>
        <taxon>Actinomycetes</taxon>
        <taxon>Kineosporiales</taxon>
        <taxon>Kineosporiaceae</taxon>
        <taxon>Kineosporia</taxon>
    </lineage>
</organism>
<keyword evidence="3" id="KW-1133">Transmembrane helix</keyword>
<feature type="compositionally biased region" description="Low complexity" evidence="2">
    <location>
        <begin position="55"/>
        <end position="71"/>
    </location>
</feature>
<feature type="transmembrane region" description="Helical" evidence="3">
    <location>
        <begin position="260"/>
        <end position="286"/>
    </location>
</feature>